<dbReference type="RefSeq" id="XP_020099887.1">
    <property type="nucleotide sequence ID" value="XM_020244298.1"/>
</dbReference>
<dbReference type="GeneID" id="109718209"/>
<name>A0A6P5FW44_ANACO</name>
<dbReference type="GO" id="GO:0071933">
    <property type="term" value="F:Arp2/3 complex binding"/>
    <property type="evidence" value="ECO:0007669"/>
    <property type="project" value="TreeGrafter"/>
</dbReference>
<dbReference type="Proteomes" id="UP000515123">
    <property type="component" value="Linkage group 12"/>
</dbReference>
<feature type="compositionally biased region" description="Basic and acidic residues" evidence="7">
    <location>
        <begin position="1084"/>
        <end position="1109"/>
    </location>
</feature>
<evidence type="ECO:0000256" key="4">
    <source>
        <dbReference type="ARBA" id="ARBA00023212"/>
    </source>
</evidence>
<feature type="compositionally biased region" description="Polar residues" evidence="7">
    <location>
        <begin position="1187"/>
        <end position="1204"/>
    </location>
</feature>
<evidence type="ECO:0000256" key="3">
    <source>
        <dbReference type="ARBA" id="ARBA00022490"/>
    </source>
</evidence>
<proteinExistence type="inferred from homology"/>
<dbReference type="Gramene" id="Aco000563.1.mrna1">
    <property type="protein sequence ID" value="Aco000563.1.mrna1"/>
    <property type="gene ID" value="Aco000563.1.path1"/>
</dbReference>
<evidence type="ECO:0000256" key="5">
    <source>
        <dbReference type="ARBA" id="ARBA00055640"/>
    </source>
</evidence>
<evidence type="ECO:0000256" key="1">
    <source>
        <dbReference type="ARBA" id="ARBA00004245"/>
    </source>
</evidence>
<evidence type="ECO:0000256" key="2">
    <source>
        <dbReference type="ARBA" id="ARBA00006993"/>
    </source>
</evidence>
<dbReference type="GO" id="GO:0030036">
    <property type="term" value="P:actin cytoskeleton organization"/>
    <property type="evidence" value="ECO:0007669"/>
    <property type="project" value="UniProtKB-UniRule"/>
</dbReference>
<reference evidence="10" key="2">
    <citation type="submission" date="2025-08" db="UniProtKB">
        <authorList>
            <consortium name="RefSeq"/>
        </authorList>
    </citation>
    <scope>IDENTIFICATION</scope>
    <source>
        <tissue evidence="10">Leaf</tissue>
    </source>
</reference>
<keyword evidence="4 6" id="KW-0206">Cytoskeleton</keyword>
<feature type="region of interest" description="Disordered" evidence="7">
    <location>
        <begin position="1360"/>
        <end position="1382"/>
    </location>
</feature>
<dbReference type="GO" id="GO:0003779">
    <property type="term" value="F:actin binding"/>
    <property type="evidence" value="ECO:0007669"/>
    <property type="project" value="UniProtKB-UniRule"/>
</dbReference>
<dbReference type="FunFam" id="1.20.5.340:FF:000045">
    <property type="entry name" value="SCAR family protein"/>
    <property type="match status" value="1"/>
</dbReference>
<comment type="function">
    <text evidence="5">Involved in regulation of actin and microtubule organization. Part of a WAVE complex that activates the Arp2/3 complex. Regulates trichome branch positioning and expansion.</text>
</comment>
<feature type="domain" description="WH2" evidence="8">
    <location>
        <begin position="1692"/>
        <end position="1710"/>
    </location>
</feature>
<evidence type="ECO:0000256" key="7">
    <source>
        <dbReference type="SAM" id="MobiDB-lite"/>
    </source>
</evidence>
<dbReference type="OrthoDB" id="1929108at2759"/>
<keyword evidence="6" id="KW-0009">Actin-binding</keyword>
<dbReference type="GO" id="GO:2000601">
    <property type="term" value="P:positive regulation of Arp2/3 complex-mediated actin nucleation"/>
    <property type="evidence" value="ECO:0007669"/>
    <property type="project" value="TreeGrafter"/>
</dbReference>
<feature type="region of interest" description="Disordered" evidence="7">
    <location>
        <begin position="923"/>
        <end position="947"/>
    </location>
</feature>
<keyword evidence="9" id="KW-1185">Reference proteome</keyword>
<dbReference type="InterPro" id="IPR028288">
    <property type="entry name" value="SCAR/WAVE_fam"/>
</dbReference>
<evidence type="ECO:0000256" key="6">
    <source>
        <dbReference type="RuleBase" id="RU367034"/>
    </source>
</evidence>
<feature type="compositionally biased region" description="Polar residues" evidence="7">
    <location>
        <begin position="843"/>
        <end position="858"/>
    </location>
</feature>
<dbReference type="Gene3D" id="6.10.280.150">
    <property type="match status" value="2"/>
</dbReference>
<feature type="compositionally biased region" description="Basic and acidic residues" evidence="7">
    <location>
        <begin position="932"/>
        <end position="946"/>
    </location>
</feature>
<dbReference type="GO" id="GO:0005737">
    <property type="term" value="C:cytoplasm"/>
    <property type="evidence" value="ECO:0007669"/>
    <property type="project" value="UniProtKB-ARBA"/>
</dbReference>
<feature type="compositionally biased region" description="Polar residues" evidence="7">
    <location>
        <begin position="1058"/>
        <end position="1067"/>
    </location>
</feature>
<sequence length="1755" mass="195308">MPMIRYQIRNEYGLSDPDLYRAAEKDDPEAILEGVAMAGLVGVLRQLGDLAEFAAEIFHELHEEVMATASRGHGLMLRVQQLEAEFPSVEKALLSQISNSNIEYNDGTEWHANLQLGQNLITQGDMPRFILDSYEECRGLPQLFTLDKFDVAGAGACLKRYSDPSFFKTEFASSNVMETDVPREKKVRKIKKKALRWRKGETLESLLVTHPNSNVQPISSEKLPTKAVKLKNKHFLELEKTKRSHTEQLLLDVISSQQKILLEDSMRQSAMKTKSNGPINLAPLLQETVNANLIESPPREVNGVPINELDTVNRNDFGLSGKQLEQFGEVEKTSRSPQISEQNKFVSNAENSMETGAESYISAEIGSEHENFVDALNTMESEIETDAESKAVEPHGINSQMKEEQEELQAQISESASEKNLSKSSGLSDLFRNGITISSDSDSQSDSTAPKPTGEVNVVSNFDTNLERQLSETNGETQTELVENEARLGTGDHDVISNCSEVQSSDNQAIESLDGVPFKCKDHSEQIHSTEHTEKLTTEATAETLDLPNNVSHTQAEITCEEALLGSRFEDLLHSSTLSTVEEHPKPANQEVEGHADTSMLLTNVSPSSEIGSDISSPDELVAEKENVVFQTDLSHELCPYHECANDNEKDFNERDSEDIDIPSGLPDHFPQKQTGIIVDEARVQISEEQSLEEFVQESETCSQSHLDEKVLLFNEHLPLPLDVPAGEPQRSFTEDIGFSATELDNFIQFGEVLDGAENSIEINLNDISFPCLLPSDNLDTCKSGDEYPENSYEKNIQQLEELFWSNDLLIKNSVVANDSNYHDLSSISTSELQKDSAMSAGDLNQPNVEPTETSSSKNVEKLDLDDTFSMSLSSKEEEHPSALCRARQSERFDDDLFDHFVAKDFCPHNETPVYLLDQKEEDNTSQISLQHDNEGTKDDLSHSTDDLWEPASPPHAEAFQWQANNELDLTSLESKDEYIGFDISANKELDLASLDQKDEYLGFDISANEELGLASPDQKDGYIGVDISSMGFNTKLSKQDTGQDSHVYSSEGKITESDISPSENTEYNVRKEVSLSSELVSHILDDKPSEQISEPKSHEFSSERKMPEFDISPSENAEVVETGKEVSLSSDEDSQLDSTCSKSHALDDKISEQNSEHISSGERKTVGSETSPLKNVELMELEPEGSHSSDFGSQPDSVCSKSQLLEDDISQQESEPMSHMFSSETKILELDISPVGNAKFAEEREYSLSSYEPQHDPNCSKSQLDDEISKQDSEHIANARPSERNALELDVAPPVSTKFTELEKEVSLSSEFDSQILQTMSAYHSISSERNNLELDLSPLEFSKFRELEKEVSLSSALDSQLTPCSNSHMHDDKRSEEDLEQQSYAFSREGNTIGLDISLPETEVSLSSDSDSQVVPSSLVPDISTVASISFPSTMMSSSGKATELSFILQTDESNSNLSLQNFEKLPPLPPLQWRTGKLNGHFFKPVDENILSNEDKKSEFCLPPEDGSVQPPNPYESQSTGEFGNLQHDISKLEEKTRQMRLSELPPIVDFEKSHASNPFIPSDEMSSQYSWHNGLITVDRETMQPENPFLHNYGRASEGEIGVLQKPLLSGWGSVPQLPISSYVTYLDENQISQFVPTMEDEQISRRPYSIRNRPRDPLIEAVAAHDRSTLRKVSEIVQSSDKPKSDERNSLLEQIRNKAFNLKPATVTTQSTKVPPTNLKVAAIIEKANAIRQAFAGSDEDDDGDNWSDS</sequence>
<protein>
    <recommendedName>
        <fullName evidence="6">Protein SCAR</fullName>
    </recommendedName>
    <alternativeName>
        <fullName evidence="6">Protein WAVE</fullName>
    </alternativeName>
</protein>
<feature type="region of interest" description="Disordered" evidence="7">
    <location>
        <begin position="1081"/>
        <end position="1204"/>
    </location>
</feature>
<dbReference type="GO" id="GO:0034237">
    <property type="term" value="F:protein kinase A regulatory subunit binding"/>
    <property type="evidence" value="ECO:0007669"/>
    <property type="project" value="TreeGrafter"/>
</dbReference>
<comment type="subcellular location">
    <subcellularLocation>
        <location evidence="1 6">Cytoplasm</location>
        <location evidence="1 6">Cytoskeleton</location>
    </subcellularLocation>
</comment>
<accession>A0A6P5FW44</accession>
<feature type="compositionally biased region" description="Low complexity" evidence="7">
    <location>
        <begin position="438"/>
        <end position="447"/>
    </location>
</feature>
<dbReference type="InterPro" id="IPR003124">
    <property type="entry name" value="WH2_dom"/>
</dbReference>
<dbReference type="Gene3D" id="1.20.5.340">
    <property type="match status" value="1"/>
</dbReference>
<feature type="region of interest" description="Disordered" evidence="7">
    <location>
        <begin position="383"/>
        <end position="459"/>
    </location>
</feature>
<dbReference type="PANTHER" id="PTHR12902">
    <property type="entry name" value="WASP-1"/>
    <property type="match status" value="1"/>
</dbReference>
<gene>
    <name evidence="10" type="primary">LOC109718209</name>
</gene>
<feature type="region of interest" description="Disordered" evidence="7">
    <location>
        <begin position="1037"/>
        <end position="1067"/>
    </location>
</feature>
<evidence type="ECO:0000313" key="9">
    <source>
        <dbReference type="Proteomes" id="UP000515123"/>
    </source>
</evidence>
<feature type="region of interest" description="Disordered" evidence="7">
    <location>
        <begin position="1507"/>
        <end position="1526"/>
    </location>
</feature>
<feature type="compositionally biased region" description="Basic and acidic residues" evidence="7">
    <location>
        <begin position="1145"/>
        <end position="1167"/>
    </location>
</feature>
<feature type="compositionally biased region" description="Basic and acidic residues" evidence="7">
    <location>
        <begin position="1264"/>
        <end position="1288"/>
    </location>
</feature>
<keyword evidence="3 6" id="KW-0963">Cytoplasm</keyword>
<reference evidence="9" key="1">
    <citation type="journal article" date="2015" name="Nat. Genet.">
        <title>The pineapple genome and the evolution of CAM photosynthesis.</title>
        <authorList>
            <person name="Ming R."/>
            <person name="VanBuren R."/>
            <person name="Wai C.M."/>
            <person name="Tang H."/>
            <person name="Schatz M.C."/>
            <person name="Bowers J.E."/>
            <person name="Lyons E."/>
            <person name="Wang M.L."/>
            <person name="Chen J."/>
            <person name="Biggers E."/>
            <person name="Zhang J."/>
            <person name="Huang L."/>
            <person name="Zhang L."/>
            <person name="Miao W."/>
            <person name="Zhang J."/>
            <person name="Ye Z."/>
            <person name="Miao C."/>
            <person name="Lin Z."/>
            <person name="Wang H."/>
            <person name="Zhou H."/>
            <person name="Yim W.C."/>
            <person name="Priest H.D."/>
            <person name="Zheng C."/>
            <person name="Woodhouse M."/>
            <person name="Edger P.P."/>
            <person name="Guyot R."/>
            <person name="Guo H.B."/>
            <person name="Guo H."/>
            <person name="Zheng G."/>
            <person name="Singh R."/>
            <person name="Sharma A."/>
            <person name="Min X."/>
            <person name="Zheng Y."/>
            <person name="Lee H."/>
            <person name="Gurtowski J."/>
            <person name="Sedlazeck F.J."/>
            <person name="Harkess A."/>
            <person name="McKain M.R."/>
            <person name="Liao Z."/>
            <person name="Fang J."/>
            <person name="Liu J."/>
            <person name="Zhang X."/>
            <person name="Zhang Q."/>
            <person name="Hu W."/>
            <person name="Qin Y."/>
            <person name="Wang K."/>
            <person name="Chen L.Y."/>
            <person name="Shirley N."/>
            <person name="Lin Y.R."/>
            <person name="Liu L.Y."/>
            <person name="Hernandez A.G."/>
            <person name="Wright C.L."/>
            <person name="Bulone V."/>
            <person name="Tuskan G.A."/>
            <person name="Heath K."/>
            <person name="Zee F."/>
            <person name="Moore P.H."/>
            <person name="Sunkar R."/>
            <person name="Leebens-Mack J.H."/>
            <person name="Mockler T."/>
            <person name="Bennetzen J.L."/>
            <person name="Freeling M."/>
            <person name="Sankoff D."/>
            <person name="Paterson A.H."/>
            <person name="Zhu X."/>
            <person name="Yang X."/>
            <person name="Smith J.A."/>
            <person name="Cushman J.C."/>
            <person name="Paull R.E."/>
            <person name="Yu Q."/>
        </authorList>
    </citation>
    <scope>NUCLEOTIDE SEQUENCE [LARGE SCALE GENOMIC DNA]</scope>
    <source>
        <strain evidence="9">cv. F153</strain>
    </source>
</reference>
<feature type="compositionally biased region" description="Polar residues" evidence="7">
    <location>
        <begin position="1248"/>
        <end position="1263"/>
    </location>
</feature>
<evidence type="ECO:0000313" key="10">
    <source>
        <dbReference type="RefSeq" id="XP_020099887.1"/>
    </source>
</evidence>
<comment type="similarity">
    <text evidence="2 6">Belongs to the SCAR/WAVE family.</text>
</comment>
<feature type="compositionally biased region" description="Polar residues" evidence="7">
    <location>
        <begin position="1360"/>
        <end position="1369"/>
    </location>
</feature>
<dbReference type="PANTHER" id="PTHR12902:SF1">
    <property type="entry name" value="WISKOTT-ALDRICH SYNDROME PROTEIN FAMILY MEMBER"/>
    <property type="match status" value="1"/>
</dbReference>
<dbReference type="PROSITE" id="PS51082">
    <property type="entry name" value="WH2"/>
    <property type="match status" value="1"/>
</dbReference>
<evidence type="ECO:0000259" key="8">
    <source>
        <dbReference type="PROSITE" id="PS51082"/>
    </source>
</evidence>
<dbReference type="GO" id="GO:0005856">
    <property type="term" value="C:cytoskeleton"/>
    <property type="evidence" value="ECO:0007669"/>
    <property type="project" value="UniProtKB-SubCell"/>
</dbReference>
<organism evidence="9 10">
    <name type="scientific">Ananas comosus</name>
    <name type="common">Pineapple</name>
    <name type="synonym">Ananas ananas</name>
    <dbReference type="NCBI Taxonomy" id="4615"/>
    <lineage>
        <taxon>Eukaryota</taxon>
        <taxon>Viridiplantae</taxon>
        <taxon>Streptophyta</taxon>
        <taxon>Embryophyta</taxon>
        <taxon>Tracheophyta</taxon>
        <taxon>Spermatophyta</taxon>
        <taxon>Magnoliopsida</taxon>
        <taxon>Liliopsida</taxon>
        <taxon>Poales</taxon>
        <taxon>Bromeliaceae</taxon>
        <taxon>Bromelioideae</taxon>
        <taxon>Ananas</taxon>
    </lineage>
</organism>
<feature type="region of interest" description="Disordered" evidence="7">
    <location>
        <begin position="1245"/>
        <end position="1288"/>
    </location>
</feature>
<feature type="region of interest" description="Disordered" evidence="7">
    <location>
        <begin position="833"/>
        <end position="861"/>
    </location>
</feature>